<evidence type="ECO:0000313" key="1">
    <source>
        <dbReference type="EMBL" id="MCY9597066.1"/>
    </source>
</evidence>
<dbReference type="AlphaFoldDB" id="A0A410X3Z3"/>
<dbReference type="EMBL" id="CP026520">
    <property type="protein sequence ID" value="QAV21332.1"/>
    <property type="molecule type" value="Genomic_DNA"/>
</dbReference>
<keyword evidence="4" id="KW-1185">Reference proteome</keyword>
<name>A0A410X3Z3_9BACL</name>
<sequence>MHSIHDNEIISYKVDFQKSRITLHTLGGNGDSVTTTIEFIDVLAHMFETQLQGSIILDISKYEVSRFLKHNKELLEKQKNYGWPMHYEKIEDLLERLQNEKYNYYVISSSYGLNGWVIAKEYNIYN</sequence>
<accession>A0A410X3Z3</accession>
<dbReference type="Proteomes" id="UP000288943">
    <property type="component" value="Chromosome"/>
</dbReference>
<evidence type="ECO:0000313" key="2">
    <source>
        <dbReference type="EMBL" id="QAV21332.1"/>
    </source>
</evidence>
<gene>
    <name evidence="1" type="ORF">M5X16_14920</name>
    <name evidence="2" type="ORF">PC41400_28150</name>
</gene>
<evidence type="ECO:0000313" key="3">
    <source>
        <dbReference type="Proteomes" id="UP000288943"/>
    </source>
</evidence>
<evidence type="ECO:0000313" key="4">
    <source>
        <dbReference type="Proteomes" id="UP001527202"/>
    </source>
</evidence>
<proteinExistence type="predicted"/>
<reference evidence="1 4" key="2">
    <citation type="submission" date="2022-05" db="EMBL/GenBank/DDBJ databases">
        <title>Genome Sequencing of Bee-Associated Microbes.</title>
        <authorList>
            <person name="Dunlap C."/>
        </authorList>
    </citation>
    <scope>NUCLEOTIDE SEQUENCE [LARGE SCALE GENOMIC DNA]</scope>
    <source>
        <strain evidence="1 4">NRRL B-23120</strain>
    </source>
</reference>
<dbReference type="Proteomes" id="UP001527202">
    <property type="component" value="Unassembled WGS sequence"/>
</dbReference>
<organism evidence="2 3">
    <name type="scientific">Paenibacillus chitinolyticus</name>
    <dbReference type="NCBI Taxonomy" id="79263"/>
    <lineage>
        <taxon>Bacteria</taxon>
        <taxon>Bacillati</taxon>
        <taxon>Bacillota</taxon>
        <taxon>Bacilli</taxon>
        <taxon>Bacillales</taxon>
        <taxon>Paenibacillaceae</taxon>
        <taxon>Paenibacillus</taxon>
    </lineage>
</organism>
<dbReference type="OrthoDB" id="2183738at2"/>
<dbReference type="GeneID" id="95378665"/>
<dbReference type="KEGG" id="pchi:PC41400_28150"/>
<dbReference type="EMBL" id="JAMDMJ010000016">
    <property type="protein sequence ID" value="MCY9597066.1"/>
    <property type="molecule type" value="Genomic_DNA"/>
</dbReference>
<reference evidence="2 3" key="1">
    <citation type="submission" date="2018-01" db="EMBL/GenBank/DDBJ databases">
        <title>The whole genome sequencing and assembly of Paenibacillus chitinolyticus KCCM 41400 strain.</title>
        <authorList>
            <person name="Kim J.-Y."/>
            <person name="Park M.-K."/>
            <person name="Lee Y.-J."/>
            <person name="Yi H."/>
            <person name="Bahn Y.-S."/>
            <person name="Kim J.F."/>
            <person name="Lee D.-W."/>
        </authorList>
    </citation>
    <scope>NUCLEOTIDE SEQUENCE [LARGE SCALE GENOMIC DNA]</scope>
    <source>
        <strain evidence="2 3">KCCM 41400</strain>
    </source>
</reference>
<dbReference type="RefSeq" id="WP_042235057.1">
    <property type="nucleotide sequence ID" value="NZ_CP026520.1"/>
</dbReference>
<protein>
    <submittedName>
        <fullName evidence="2">Uncharacterized protein</fullName>
    </submittedName>
</protein>